<evidence type="ECO:0000313" key="5">
    <source>
        <dbReference type="Proteomes" id="UP000652761"/>
    </source>
</evidence>
<keyword evidence="2" id="KW-1133">Transmembrane helix</keyword>
<feature type="region of interest" description="Disordered" evidence="1">
    <location>
        <begin position="597"/>
        <end position="626"/>
    </location>
</feature>
<dbReference type="SMART" id="SM00343">
    <property type="entry name" value="ZnF_C2HC"/>
    <property type="match status" value="2"/>
</dbReference>
<dbReference type="OrthoDB" id="28322at2759"/>
<reference evidence="4" key="1">
    <citation type="submission" date="2017-07" db="EMBL/GenBank/DDBJ databases">
        <title>Taro Niue Genome Assembly and Annotation.</title>
        <authorList>
            <person name="Atibalentja N."/>
            <person name="Keating K."/>
            <person name="Fields C.J."/>
        </authorList>
    </citation>
    <scope>NUCLEOTIDE SEQUENCE</scope>
    <source>
        <strain evidence="4">Niue_2</strain>
        <tissue evidence="4">Leaf</tissue>
    </source>
</reference>
<evidence type="ECO:0000313" key="4">
    <source>
        <dbReference type="EMBL" id="MQM00870.1"/>
    </source>
</evidence>
<dbReference type="InterPro" id="IPR001878">
    <property type="entry name" value="Znf_CCHC"/>
</dbReference>
<dbReference type="GO" id="GO:0003676">
    <property type="term" value="F:nucleic acid binding"/>
    <property type="evidence" value="ECO:0007669"/>
    <property type="project" value="InterPro"/>
</dbReference>
<sequence length="1063" mass="114294">MPPTHPCRLRPLLHFSFTLAVLSSGASLASLAVLSIPFQFLGVAPEDEKYFAADIIACRDGSKTFRRDRLNDGFCDCPDGTDEPGVPRRPGVTGPGLATAGEDSPPRRSLLLAPPALRVAIFMVGNRGNGWIEVRRRSRWVERRPDEYSRKVMPGKGVPSQQTKFSPPFGCCFRCLEKGHKASACRNVVKCFRCKGVGHRSLACRSEALQCLEACLPDQGIAPPEPVGVREKGLQRVVDVPWSPFVKKDWARLGACGVAEVRGAGPDKYSEKSLTIIWRQWSVECAAELVPAGKLLWCRLLGIPLHIWNVESFHAIVAPFGVLKKIDRETLNGCNLKFARMLVEVESLTNIPKDQLIRVRGQKFRVSFQVELGEVWMAESGWVAGSAPADPDPESGHSRPELGRVGLSRGSGLCKLVLWVGRCSPPRVGSPGADPTQSRPTPLRVGRLCHPWGEVESNRAPVQDWTWAEVVACFKAKQKKEGILHNQSSRVEAVRTGTSKEDVMVNDALGLSEVGVGVSSASGPSNLLPLRMQGGKPGPDKVVKRLGIGRGCGSMPQGKESRPISVKEGLVREDPGACSNPGREEKQLRVQRLDFGPMGAKGLSGKSVGSPITGGTLGKSSGSDSLDLSGLKRLEAGRKRQGCSLGQPIKRSPGELSFTIGEATGGGASSGQGEDGSATELGEDWFPPPVPFVGVVDSDSLSLVDIQDDSLAVGDVAGVRIYAEAPPVNSGDTVEAEAPRSPSCCGGGVGAATLCLAPTKDASWAFYDYDVRHEASSVDTAGSLDVENRAMVLWAGHGSEVFSQQGFEQVVPLPELDCATEQWSDDLIKQVGCLVGIMFEGKEEYVRKAFRKMRRDLNLQLSLKRKESGGGLKIGRRELLFRRNLVEDEISEFLFLSEALDNTKISPGMEDSRVWKWERSEKFLVKSVVRLLIQGGLKTATQLLKANLSLPLPSQPNLPKPSVASPMPLYSHTTRTIVAMVTLVVAFMAGAAPLLVQKPVYSFKFGFTNFDQTPEVVKAGIKIHLQGVPTPAVGGVAGLAGVVAGTLGGLLASKVGPLQSAQY</sequence>
<protein>
    <recommendedName>
        <fullName evidence="3">CCHC-type domain-containing protein</fullName>
    </recommendedName>
</protein>
<organism evidence="4 5">
    <name type="scientific">Colocasia esculenta</name>
    <name type="common">Wild taro</name>
    <name type="synonym">Arum esculentum</name>
    <dbReference type="NCBI Taxonomy" id="4460"/>
    <lineage>
        <taxon>Eukaryota</taxon>
        <taxon>Viridiplantae</taxon>
        <taxon>Streptophyta</taxon>
        <taxon>Embryophyta</taxon>
        <taxon>Tracheophyta</taxon>
        <taxon>Spermatophyta</taxon>
        <taxon>Magnoliopsida</taxon>
        <taxon>Liliopsida</taxon>
        <taxon>Araceae</taxon>
        <taxon>Aroideae</taxon>
        <taxon>Colocasieae</taxon>
        <taxon>Colocasia</taxon>
    </lineage>
</organism>
<dbReference type="GO" id="GO:0008270">
    <property type="term" value="F:zinc ion binding"/>
    <property type="evidence" value="ECO:0007669"/>
    <property type="project" value="InterPro"/>
</dbReference>
<name>A0A843WD03_COLES</name>
<evidence type="ECO:0000256" key="1">
    <source>
        <dbReference type="SAM" id="MobiDB-lite"/>
    </source>
</evidence>
<gene>
    <name evidence="4" type="ORF">Taro_033616</name>
</gene>
<feature type="transmembrane region" description="Helical" evidence="2">
    <location>
        <begin position="977"/>
        <end position="996"/>
    </location>
</feature>
<dbReference type="PANTHER" id="PTHR12630:SF25">
    <property type="entry name" value="OS01G0752400 PROTEIN"/>
    <property type="match status" value="1"/>
</dbReference>
<keyword evidence="2" id="KW-0812">Transmembrane</keyword>
<dbReference type="InterPro" id="IPR036875">
    <property type="entry name" value="Znf_CCHC_sf"/>
</dbReference>
<feature type="region of interest" description="Disordered" evidence="1">
    <location>
        <begin position="639"/>
        <end position="683"/>
    </location>
</feature>
<keyword evidence="5" id="KW-1185">Reference proteome</keyword>
<comment type="caution">
    <text evidence="4">The sequence shown here is derived from an EMBL/GenBank/DDBJ whole genome shotgun (WGS) entry which is preliminary data.</text>
</comment>
<keyword evidence="2" id="KW-0472">Membrane</keyword>
<evidence type="ECO:0000256" key="2">
    <source>
        <dbReference type="SAM" id="Phobius"/>
    </source>
</evidence>
<dbReference type="SUPFAM" id="SSF57756">
    <property type="entry name" value="Retrovirus zinc finger-like domains"/>
    <property type="match status" value="1"/>
</dbReference>
<dbReference type="InterPro" id="IPR039794">
    <property type="entry name" value="Gtb1-like"/>
</dbReference>
<accession>A0A843WD03</accession>
<evidence type="ECO:0000259" key="3">
    <source>
        <dbReference type="SMART" id="SM00343"/>
    </source>
</evidence>
<feature type="domain" description="CCHC-type" evidence="3">
    <location>
        <begin position="171"/>
        <end position="187"/>
    </location>
</feature>
<dbReference type="GO" id="GO:0017177">
    <property type="term" value="C:glucosidase II complex"/>
    <property type="evidence" value="ECO:0007669"/>
    <property type="project" value="TreeGrafter"/>
</dbReference>
<dbReference type="PANTHER" id="PTHR12630">
    <property type="entry name" value="N-LINKED OLIGOSACCHARIDE PROCESSING"/>
    <property type="match status" value="1"/>
</dbReference>
<dbReference type="Proteomes" id="UP000652761">
    <property type="component" value="Unassembled WGS sequence"/>
</dbReference>
<dbReference type="AlphaFoldDB" id="A0A843WD03"/>
<feature type="non-terminal residue" evidence="4">
    <location>
        <position position="1"/>
    </location>
</feature>
<feature type="compositionally biased region" description="Gly residues" evidence="1">
    <location>
        <begin position="663"/>
        <end position="674"/>
    </location>
</feature>
<feature type="region of interest" description="Disordered" evidence="1">
    <location>
        <begin position="78"/>
        <end position="107"/>
    </location>
</feature>
<dbReference type="Gene3D" id="4.10.60.10">
    <property type="entry name" value="Zinc finger, CCHC-type"/>
    <property type="match status" value="1"/>
</dbReference>
<dbReference type="GO" id="GO:0006491">
    <property type="term" value="P:N-glycan processing"/>
    <property type="evidence" value="ECO:0007669"/>
    <property type="project" value="TreeGrafter"/>
</dbReference>
<dbReference type="EMBL" id="NMUH01002577">
    <property type="protein sequence ID" value="MQM00870.1"/>
    <property type="molecule type" value="Genomic_DNA"/>
</dbReference>
<proteinExistence type="predicted"/>
<feature type="domain" description="CCHC-type" evidence="3">
    <location>
        <begin position="190"/>
        <end position="206"/>
    </location>
</feature>